<evidence type="ECO:0000313" key="2">
    <source>
        <dbReference type="Proteomes" id="UP000215223"/>
    </source>
</evidence>
<dbReference type="AlphaFoldDB" id="A0A229RMW3"/>
<gene>
    <name evidence="1" type="ORF">CFP71_34020</name>
</gene>
<protein>
    <submittedName>
        <fullName evidence="1">Uncharacterized protein</fullName>
    </submittedName>
</protein>
<accession>A0A229RMW3</accession>
<reference evidence="1 2" key="1">
    <citation type="submission" date="2017-07" db="EMBL/GenBank/DDBJ databases">
        <title>Amycolatopsis thailandensis Genome sequencing and assembly.</title>
        <authorList>
            <person name="Kaur N."/>
            <person name="Mayilraj S."/>
        </authorList>
    </citation>
    <scope>NUCLEOTIDE SEQUENCE [LARGE SCALE GENOMIC DNA]</scope>
    <source>
        <strain evidence="1 2">JCM 16380</strain>
    </source>
</reference>
<evidence type="ECO:0000313" key="1">
    <source>
        <dbReference type="EMBL" id="OXM47915.1"/>
    </source>
</evidence>
<proteinExistence type="predicted"/>
<keyword evidence="2" id="KW-1185">Reference proteome</keyword>
<organism evidence="1 2">
    <name type="scientific">Amycolatopsis thailandensis</name>
    <dbReference type="NCBI Taxonomy" id="589330"/>
    <lineage>
        <taxon>Bacteria</taxon>
        <taxon>Bacillati</taxon>
        <taxon>Actinomycetota</taxon>
        <taxon>Actinomycetes</taxon>
        <taxon>Pseudonocardiales</taxon>
        <taxon>Pseudonocardiaceae</taxon>
        <taxon>Amycolatopsis</taxon>
    </lineage>
</organism>
<sequence length="285" mass="31918">MKSDSEPLRWATRIVTRDHDGEIARGLLDRYRAVHRSPAIVSAMLDLAAGWDKDPLEARRVFEMKRPEWEDEGGFLEKLGTEEIGRWVLSDDYVVAEAAPHLADDGGRFDAVAQRVYRLPGSDWIIPVLDAPGNEIYDRQLYDEMAEAGPLSTASFDYGGVLPEWAGRGAAGAARHTGFTEVIRRCAEAEIRFLVGWIYSIQGLVLHDPVDRAVFGDRLALERFAQPPIVNRRSLETNLGSRRLPATLLGLRRDTPPVPVVHGERRYGLDVHWYVLAIPVRSCAP</sequence>
<dbReference type="OrthoDB" id="9429421at2"/>
<comment type="caution">
    <text evidence="1">The sequence shown here is derived from an EMBL/GenBank/DDBJ whole genome shotgun (WGS) entry which is preliminary data.</text>
</comment>
<name>A0A229RMW3_9PSEU</name>
<dbReference type="RefSeq" id="WP_093938052.1">
    <property type="nucleotide sequence ID" value="NZ_NMQT01000130.1"/>
</dbReference>
<dbReference type="EMBL" id="NMQT01000130">
    <property type="protein sequence ID" value="OXM47915.1"/>
    <property type="molecule type" value="Genomic_DNA"/>
</dbReference>
<dbReference type="Proteomes" id="UP000215223">
    <property type="component" value="Unassembled WGS sequence"/>
</dbReference>